<dbReference type="Pfam" id="PF13899">
    <property type="entry name" value="Thioredoxin_7"/>
    <property type="match status" value="1"/>
</dbReference>
<dbReference type="InterPro" id="IPR050730">
    <property type="entry name" value="UBX_domain-protein"/>
</dbReference>
<dbReference type="GeneID" id="120106832"/>
<dbReference type="PANTHER" id="PTHR23322:SF6">
    <property type="entry name" value="UBX DOMAIN-CONTAINING PROTEIN 7"/>
    <property type="match status" value="1"/>
</dbReference>
<dbReference type="GO" id="GO:0005634">
    <property type="term" value="C:nucleus"/>
    <property type="evidence" value="ECO:0007669"/>
    <property type="project" value="TreeGrafter"/>
</dbReference>
<dbReference type="RefSeq" id="XP_038975816.1">
    <property type="nucleotide sequence ID" value="XM_039119888.1"/>
</dbReference>
<dbReference type="Pfam" id="PF14555">
    <property type="entry name" value="UBA_4"/>
    <property type="match status" value="1"/>
</dbReference>
<dbReference type="Proteomes" id="UP000228380">
    <property type="component" value="Unplaced"/>
</dbReference>
<proteinExistence type="predicted"/>
<evidence type="ECO:0000259" key="1">
    <source>
        <dbReference type="SMART" id="SM00594"/>
    </source>
</evidence>
<evidence type="ECO:0000313" key="3">
    <source>
        <dbReference type="RefSeq" id="XP_038975816.1"/>
    </source>
</evidence>
<reference evidence="3" key="1">
    <citation type="submission" date="2025-08" db="UniProtKB">
        <authorList>
            <consortium name="RefSeq"/>
        </authorList>
    </citation>
    <scope>IDENTIFICATION</scope>
    <source>
        <tissue evidence="3">Young leaves</tissue>
    </source>
</reference>
<dbReference type="CDD" id="cd02958">
    <property type="entry name" value="UAS"/>
    <property type="match status" value="1"/>
</dbReference>
<dbReference type="Gene3D" id="3.40.30.10">
    <property type="entry name" value="Glutaredoxin"/>
    <property type="match status" value="1"/>
</dbReference>
<dbReference type="SMART" id="SM00594">
    <property type="entry name" value="UAS"/>
    <property type="match status" value="1"/>
</dbReference>
<protein>
    <submittedName>
        <fullName evidence="3">Plant UBX domain-containing protein 7-like</fullName>
    </submittedName>
</protein>
<dbReference type="AlphaFoldDB" id="A0A8B8ZNM5"/>
<keyword evidence="2" id="KW-1185">Reference proteome</keyword>
<dbReference type="SUPFAM" id="SSF52833">
    <property type="entry name" value="Thioredoxin-like"/>
    <property type="match status" value="1"/>
</dbReference>
<dbReference type="KEGG" id="pda:120106832"/>
<name>A0A8B8ZNM5_PHODC</name>
<dbReference type="GO" id="GO:0043130">
    <property type="term" value="F:ubiquitin binding"/>
    <property type="evidence" value="ECO:0007669"/>
    <property type="project" value="TreeGrafter"/>
</dbReference>
<dbReference type="Gene3D" id="1.10.8.10">
    <property type="entry name" value="DNA helicase RuvA subunit, C-terminal domain"/>
    <property type="match status" value="1"/>
</dbReference>
<dbReference type="GO" id="GO:0043161">
    <property type="term" value="P:proteasome-mediated ubiquitin-dependent protein catabolic process"/>
    <property type="evidence" value="ECO:0007669"/>
    <property type="project" value="TreeGrafter"/>
</dbReference>
<dbReference type="CDD" id="cd14273">
    <property type="entry name" value="UBA_TAP-C_like"/>
    <property type="match status" value="1"/>
</dbReference>
<feature type="domain" description="UAS" evidence="1">
    <location>
        <begin position="45"/>
        <end position="148"/>
    </location>
</feature>
<evidence type="ECO:0000313" key="2">
    <source>
        <dbReference type="Proteomes" id="UP000228380"/>
    </source>
</evidence>
<dbReference type="PANTHER" id="PTHR23322">
    <property type="entry name" value="FAS-ASSOCIATED PROTEIN"/>
    <property type="match status" value="1"/>
</dbReference>
<dbReference type="OrthoDB" id="1733707at2759"/>
<accession>A0A8B8ZNM5</accession>
<gene>
    <name evidence="3" type="primary">LOC120106832</name>
</gene>
<dbReference type="InterPro" id="IPR006577">
    <property type="entry name" value="UAS"/>
</dbReference>
<sequence length="149" mass="17233">MEDFPSFIEKEALISFFLENATSFSSDAAVKYLQATNWRLEDALELFFLFRPSSYLIYHGSFHDPKVEAHCGNRWLRVNLQNMEEFSSHVLNRDTWSNGTIVNMIQANFVFRQGNHDTDEGKKVCTYYNLISSPAIPVINPITGRKMRS</sequence>
<dbReference type="InterPro" id="IPR036249">
    <property type="entry name" value="Thioredoxin-like_sf"/>
</dbReference>
<organism evidence="2 3">
    <name type="scientific">Phoenix dactylifera</name>
    <name type="common">Date palm</name>
    <dbReference type="NCBI Taxonomy" id="42345"/>
    <lineage>
        <taxon>Eukaryota</taxon>
        <taxon>Viridiplantae</taxon>
        <taxon>Streptophyta</taxon>
        <taxon>Embryophyta</taxon>
        <taxon>Tracheophyta</taxon>
        <taxon>Spermatophyta</taxon>
        <taxon>Magnoliopsida</taxon>
        <taxon>Liliopsida</taxon>
        <taxon>Arecaceae</taxon>
        <taxon>Coryphoideae</taxon>
        <taxon>Phoeniceae</taxon>
        <taxon>Phoenix</taxon>
    </lineage>
</organism>